<accession>A0ABW5Q386</accession>
<sequence length="103" mass="12002">MQPIHINEIPIEIKEFLNKIISINFPRQGYTSDLGIIESDQGIFALKRTKEKLFNSVKKRSIYFKQLEQSFQGKDLNSYLTIGFVPLLIKDYNFHIQVIVLKG</sequence>
<gene>
    <name evidence="1" type="ORF">ACFSUN_14355</name>
</gene>
<dbReference type="RefSeq" id="WP_379562751.1">
    <property type="nucleotide sequence ID" value="NZ_JBHUMX010000041.1"/>
</dbReference>
<comment type="caution">
    <text evidence="1">The sequence shown here is derived from an EMBL/GenBank/DDBJ whole genome shotgun (WGS) entry which is preliminary data.</text>
</comment>
<evidence type="ECO:0000313" key="1">
    <source>
        <dbReference type="EMBL" id="MFD2629966.1"/>
    </source>
</evidence>
<dbReference type="Proteomes" id="UP001597451">
    <property type="component" value="Unassembled WGS sequence"/>
</dbReference>
<keyword evidence="2" id="KW-1185">Reference proteome</keyword>
<reference evidence="2" key="1">
    <citation type="journal article" date="2019" name="Int. J. Syst. Evol. Microbiol.">
        <title>The Global Catalogue of Microorganisms (GCM) 10K type strain sequencing project: providing services to taxonomists for standard genome sequencing and annotation.</title>
        <authorList>
            <consortium name="The Broad Institute Genomics Platform"/>
            <consortium name="The Broad Institute Genome Sequencing Center for Infectious Disease"/>
            <person name="Wu L."/>
            <person name="Ma J."/>
        </authorList>
    </citation>
    <scope>NUCLEOTIDE SEQUENCE [LARGE SCALE GENOMIC DNA]</scope>
    <source>
        <strain evidence="2">TISTR 1858</strain>
    </source>
</reference>
<organism evidence="1 2">
    <name type="scientific">Oceanobacillus kapialis</name>
    <dbReference type="NCBI Taxonomy" id="481353"/>
    <lineage>
        <taxon>Bacteria</taxon>
        <taxon>Bacillati</taxon>
        <taxon>Bacillota</taxon>
        <taxon>Bacilli</taxon>
        <taxon>Bacillales</taxon>
        <taxon>Bacillaceae</taxon>
        <taxon>Oceanobacillus</taxon>
    </lineage>
</organism>
<name>A0ABW5Q386_9BACI</name>
<proteinExistence type="predicted"/>
<evidence type="ECO:0008006" key="3">
    <source>
        <dbReference type="Google" id="ProtNLM"/>
    </source>
</evidence>
<evidence type="ECO:0000313" key="2">
    <source>
        <dbReference type="Proteomes" id="UP001597451"/>
    </source>
</evidence>
<protein>
    <recommendedName>
        <fullName evidence="3">Aminoglycoside phosphotransferase domain-containing protein</fullName>
    </recommendedName>
</protein>
<dbReference type="EMBL" id="JBHUMX010000041">
    <property type="protein sequence ID" value="MFD2629966.1"/>
    <property type="molecule type" value="Genomic_DNA"/>
</dbReference>